<protein>
    <submittedName>
        <fullName evidence="1">Uncharacterized protein</fullName>
    </submittedName>
</protein>
<keyword evidence="2" id="KW-1185">Reference proteome</keyword>
<dbReference type="Proteomes" id="UP000233551">
    <property type="component" value="Unassembled WGS sequence"/>
</dbReference>
<sequence>MDHSLVGDVTVLVTFAAGGQGHALFVGVVACDLLWKEGWDSVFKFQGVGREVFIVLIVVVQGPSCLFHRGANWPGRHHASTLKDMHKLLIVSPWRKGEDYERSTYKGGHNFVYRVVVLIVV</sequence>
<comment type="caution">
    <text evidence="1">The sequence shown here is derived from an EMBL/GenBank/DDBJ whole genome shotgun (WGS) entry which is preliminary data.</text>
</comment>
<proteinExistence type="predicted"/>
<evidence type="ECO:0000313" key="1">
    <source>
        <dbReference type="EMBL" id="PKI61579.1"/>
    </source>
</evidence>
<accession>A0A2I0JZ16</accession>
<dbReference type="AlphaFoldDB" id="A0A2I0JZ16"/>
<reference evidence="1 2" key="1">
    <citation type="submission" date="2017-11" db="EMBL/GenBank/DDBJ databases">
        <title>De-novo sequencing of pomegranate (Punica granatum L.) genome.</title>
        <authorList>
            <person name="Akparov Z."/>
            <person name="Amiraslanov A."/>
            <person name="Hajiyeva S."/>
            <person name="Abbasov M."/>
            <person name="Kaur K."/>
            <person name="Hamwieh A."/>
            <person name="Solovyev V."/>
            <person name="Salamov A."/>
            <person name="Braich B."/>
            <person name="Kosarev P."/>
            <person name="Mahmoud A."/>
            <person name="Hajiyev E."/>
            <person name="Babayeva S."/>
            <person name="Izzatullayeva V."/>
            <person name="Mammadov A."/>
            <person name="Mammadov A."/>
            <person name="Sharifova S."/>
            <person name="Ojaghi J."/>
            <person name="Eynullazada K."/>
            <person name="Bayramov B."/>
            <person name="Abdulazimova A."/>
            <person name="Shahmuradov I."/>
        </authorList>
    </citation>
    <scope>NUCLEOTIDE SEQUENCE [LARGE SCALE GENOMIC DNA]</scope>
    <source>
        <strain evidence="2">cv. AG2017</strain>
        <tissue evidence="1">Leaf</tissue>
    </source>
</reference>
<organism evidence="1 2">
    <name type="scientific">Punica granatum</name>
    <name type="common">Pomegranate</name>
    <dbReference type="NCBI Taxonomy" id="22663"/>
    <lineage>
        <taxon>Eukaryota</taxon>
        <taxon>Viridiplantae</taxon>
        <taxon>Streptophyta</taxon>
        <taxon>Embryophyta</taxon>
        <taxon>Tracheophyta</taxon>
        <taxon>Spermatophyta</taxon>
        <taxon>Magnoliopsida</taxon>
        <taxon>eudicotyledons</taxon>
        <taxon>Gunneridae</taxon>
        <taxon>Pentapetalae</taxon>
        <taxon>rosids</taxon>
        <taxon>malvids</taxon>
        <taxon>Myrtales</taxon>
        <taxon>Lythraceae</taxon>
        <taxon>Punica</taxon>
    </lineage>
</organism>
<evidence type="ECO:0000313" key="2">
    <source>
        <dbReference type="Proteomes" id="UP000233551"/>
    </source>
</evidence>
<gene>
    <name evidence="1" type="ORF">CRG98_018025</name>
</gene>
<dbReference type="EMBL" id="PGOL01001026">
    <property type="protein sequence ID" value="PKI61579.1"/>
    <property type="molecule type" value="Genomic_DNA"/>
</dbReference>
<name>A0A2I0JZ16_PUNGR</name>